<feature type="compositionally biased region" description="Pro residues" evidence="1">
    <location>
        <begin position="41"/>
        <end position="56"/>
    </location>
</feature>
<evidence type="ECO:0000313" key="3">
    <source>
        <dbReference type="EMBL" id="KAF2430252.1"/>
    </source>
</evidence>
<evidence type="ECO:0000256" key="2">
    <source>
        <dbReference type="SAM" id="Phobius"/>
    </source>
</evidence>
<feature type="transmembrane region" description="Helical" evidence="2">
    <location>
        <begin position="540"/>
        <end position="563"/>
    </location>
</feature>
<feature type="transmembrane region" description="Helical" evidence="2">
    <location>
        <begin position="114"/>
        <end position="136"/>
    </location>
</feature>
<dbReference type="PANTHER" id="PTHR35394:SF5">
    <property type="entry name" value="DUF3176 DOMAIN-CONTAINING PROTEIN"/>
    <property type="match status" value="1"/>
</dbReference>
<evidence type="ECO:0000256" key="1">
    <source>
        <dbReference type="SAM" id="MobiDB-lite"/>
    </source>
</evidence>
<dbReference type="EMBL" id="MU007040">
    <property type="protein sequence ID" value="KAF2430252.1"/>
    <property type="molecule type" value="Genomic_DNA"/>
</dbReference>
<proteinExistence type="predicted"/>
<name>A0A9P4TYV4_9PEZI</name>
<dbReference type="OrthoDB" id="5376804at2759"/>
<feature type="compositionally biased region" description="Polar residues" evidence="1">
    <location>
        <begin position="91"/>
        <end position="102"/>
    </location>
</feature>
<dbReference type="InterPro" id="IPR021514">
    <property type="entry name" value="DUF3176"/>
</dbReference>
<keyword evidence="2" id="KW-0812">Transmembrane</keyword>
<organism evidence="3 4">
    <name type="scientific">Tothia fuscella</name>
    <dbReference type="NCBI Taxonomy" id="1048955"/>
    <lineage>
        <taxon>Eukaryota</taxon>
        <taxon>Fungi</taxon>
        <taxon>Dikarya</taxon>
        <taxon>Ascomycota</taxon>
        <taxon>Pezizomycotina</taxon>
        <taxon>Dothideomycetes</taxon>
        <taxon>Pleosporomycetidae</taxon>
        <taxon>Venturiales</taxon>
        <taxon>Cylindrosympodiaceae</taxon>
        <taxon>Tothia</taxon>
    </lineage>
</organism>
<accession>A0A9P4TYV4</accession>
<dbReference type="Proteomes" id="UP000800235">
    <property type="component" value="Unassembled WGS sequence"/>
</dbReference>
<feature type="transmembrane region" description="Helical" evidence="2">
    <location>
        <begin position="210"/>
        <end position="232"/>
    </location>
</feature>
<dbReference type="AlphaFoldDB" id="A0A9P4TYV4"/>
<keyword evidence="2" id="KW-1133">Transmembrane helix</keyword>
<feature type="region of interest" description="Disordered" evidence="1">
    <location>
        <begin position="1"/>
        <end position="102"/>
    </location>
</feature>
<feature type="compositionally biased region" description="Low complexity" evidence="1">
    <location>
        <begin position="9"/>
        <end position="19"/>
    </location>
</feature>
<keyword evidence="2" id="KW-0472">Membrane</keyword>
<dbReference type="PANTHER" id="PTHR35394">
    <property type="entry name" value="DUF3176 DOMAIN-CONTAINING PROTEIN"/>
    <property type="match status" value="1"/>
</dbReference>
<reference evidence="3" key="1">
    <citation type="journal article" date="2020" name="Stud. Mycol.">
        <title>101 Dothideomycetes genomes: a test case for predicting lifestyles and emergence of pathogens.</title>
        <authorList>
            <person name="Haridas S."/>
            <person name="Albert R."/>
            <person name="Binder M."/>
            <person name="Bloem J."/>
            <person name="Labutti K."/>
            <person name="Salamov A."/>
            <person name="Andreopoulos B."/>
            <person name="Baker S."/>
            <person name="Barry K."/>
            <person name="Bills G."/>
            <person name="Bluhm B."/>
            <person name="Cannon C."/>
            <person name="Castanera R."/>
            <person name="Culley D."/>
            <person name="Daum C."/>
            <person name="Ezra D."/>
            <person name="Gonzalez J."/>
            <person name="Henrissat B."/>
            <person name="Kuo A."/>
            <person name="Liang C."/>
            <person name="Lipzen A."/>
            <person name="Lutzoni F."/>
            <person name="Magnuson J."/>
            <person name="Mondo S."/>
            <person name="Nolan M."/>
            <person name="Ohm R."/>
            <person name="Pangilinan J."/>
            <person name="Park H.-J."/>
            <person name="Ramirez L."/>
            <person name="Alfaro M."/>
            <person name="Sun H."/>
            <person name="Tritt A."/>
            <person name="Yoshinaga Y."/>
            <person name="Zwiers L.-H."/>
            <person name="Turgeon B."/>
            <person name="Goodwin S."/>
            <person name="Spatafora J."/>
            <person name="Crous P."/>
            <person name="Grigoriev I."/>
        </authorList>
    </citation>
    <scope>NUCLEOTIDE SEQUENCE</scope>
    <source>
        <strain evidence="3">CBS 130266</strain>
    </source>
</reference>
<keyword evidence="4" id="KW-1185">Reference proteome</keyword>
<gene>
    <name evidence="3" type="ORF">EJ08DRAFT_660982</name>
</gene>
<dbReference type="Pfam" id="PF11374">
    <property type="entry name" value="DUF3176"/>
    <property type="match status" value="1"/>
</dbReference>
<sequence length="625" mass="68328">MNQTPLPPITIQTQISPPLVADSATSQPDVSPLEALQSTPAPAPTSLPLASPPYQPNSPLVYSDSPNNQPPTVAPGSTGQFLDPNVGLPASGTTQTTSTANHVPQPTKAFSWWWWWEIGASLLSIISMCLIMTVLFKANNKPLESWTLPIQPNSLIAVFTTIGKTAMMVAVTSCVSQLKWRHFRRPRSLVHLQLFDDASRGPWGAFMLLLLMRARAVMTWLFAIITILALAIEPSAQQILEFPIRQSPLTNVSAEIGKADAYYSKAFVEDRYRAYVITQNRDSMNLQASIVNGIAGTVSPPTFKCPDPALECVWSNFNTLAICSDFQNVTSSVTHNCTGTATSLLRCNYTIPGRINGDDGDVVLDYSLENSGSSSMGYRNMVFRSVPAVGVDSNRMGSLVSVKVKGDIPSNNLEMEDSISEAGEPGKPNIMGATYHSFKSKSSGRVYNISRAAIPGVFANLVNLLNTSQVGYKPGYRTVTPDEALNIGSYFYTSDIANITRDVADALTNQLRSKDPGDNANATLWKGKAFFKETYVYVRWPWLIIPLLETLLVSLLLGITILITRNEPLFKSSVISLLVHGLDGWTQDELDIPGTQTAEKLDKLAEGMKTEFMQNQAGRLKLLRI</sequence>
<feature type="transmembrane region" description="Helical" evidence="2">
    <location>
        <begin position="156"/>
        <end position="178"/>
    </location>
</feature>
<evidence type="ECO:0000313" key="4">
    <source>
        <dbReference type="Proteomes" id="UP000800235"/>
    </source>
</evidence>
<feature type="compositionally biased region" description="Polar residues" evidence="1">
    <location>
        <begin position="57"/>
        <end position="67"/>
    </location>
</feature>
<comment type="caution">
    <text evidence="3">The sequence shown here is derived from an EMBL/GenBank/DDBJ whole genome shotgun (WGS) entry which is preliminary data.</text>
</comment>
<protein>
    <submittedName>
        <fullName evidence="3">Uncharacterized protein</fullName>
    </submittedName>
</protein>